<dbReference type="OrthoDB" id="8456171at2"/>
<gene>
    <name evidence="1" type="ORF">CLV75_4176</name>
</gene>
<dbReference type="RefSeq" id="WP_010443388.1">
    <property type="nucleotide sequence ID" value="NZ_AEYW01000024.1"/>
</dbReference>
<dbReference type="Proteomes" id="UP000271700">
    <property type="component" value="Unassembled WGS sequence"/>
</dbReference>
<reference evidence="1 2" key="1">
    <citation type="submission" date="2018-10" db="EMBL/GenBank/DDBJ databases">
        <title>Genomic Encyclopedia of Archaeal and Bacterial Type Strains, Phase II (KMG-II): from individual species to whole genera.</title>
        <authorList>
            <person name="Goeker M."/>
        </authorList>
    </citation>
    <scope>NUCLEOTIDE SEQUENCE [LARGE SCALE GENOMIC DNA]</scope>
    <source>
        <strain evidence="1 2">DSM 29317</strain>
    </source>
</reference>
<accession>A0A497Z4Q9</accession>
<dbReference type="STRING" id="981384.GCA_000192475_00290"/>
<organism evidence="1 2">
    <name type="scientific">Ruegeria conchae</name>
    <dbReference type="NCBI Taxonomy" id="981384"/>
    <lineage>
        <taxon>Bacteria</taxon>
        <taxon>Pseudomonadati</taxon>
        <taxon>Pseudomonadota</taxon>
        <taxon>Alphaproteobacteria</taxon>
        <taxon>Rhodobacterales</taxon>
        <taxon>Roseobacteraceae</taxon>
        <taxon>Ruegeria</taxon>
    </lineage>
</organism>
<keyword evidence="2" id="KW-1185">Reference proteome</keyword>
<evidence type="ECO:0000313" key="1">
    <source>
        <dbReference type="EMBL" id="RLJ98476.1"/>
    </source>
</evidence>
<evidence type="ECO:0008006" key="3">
    <source>
        <dbReference type="Google" id="ProtNLM"/>
    </source>
</evidence>
<evidence type="ECO:0000313" key="2">
    <source>
        <dbReference type="Proteomes" id="UP000271700"/>
    </source>
</evidence>
<proteinExistence type="predicted"/>
<name>A0A497Z4Q9_9RHOB</name>
<sequence length="458" mass="49094">MIKGPFIWGVGLVCSLALHVGGALALIWSVEPDPVTEQPVPETRMQLSAHQVKQSEAIEARPEVEAAPTKDAIGAQLDQSAIRQSTAAAKQIPQQTLAATQAKSDALAPLENLSEAIQQVTGAPQPLQVAAVSPSRLVPATLQANPILSSSPQLQALPPQPPKQELAQPVRPQPVALKQTVPDIPPTNASEVFSTTGNEPIDPVSLAAIQSFMRPEDAGKSAQNLRDGIDGLLAQIPCARLQVQFQPDTNTLQVIGHIPEDGLRNPVLTALQAQMGNNIRVDDKLHVLPRPQCGALSGIADVGLPQSTDQITNPLLIGKDVHAREFYYVKGQQLILDLTGADYDAFVYVDYFDAEGQVIHLRPNVSTPMAPTPAKAALQIGAAEPGDAGLFVTIGPPYGQEIAVAFAASEPLYHNDRPLVEPAEGYLNFLKTRIAEARKSNPNFKGEWVYFFITTTER</sequence>
<dbReference type="EMBL" id="RCCT01000009">
    <property type="protein sequence ID" value="RLJ98476.1"/>
    <property type="molecule type" value="Genomic_DNA"/>
</dbReference>
<protein>
    <recommendedName>
        <fullName evidence="3">DUF4384 domain-containing protein</fullName>
    </recommendedName>
</protein>
<comment type="caution">
    <text evidence="1">The sequence shown here is derived from an EMBL/GenBank/DDBJ whole genome shotgun (WGS) entry which is preliminary data.</text>
</comment>
<dbReference type="AlphaFoldDB" id="A0A497Z4Q9"/>